<dbReference type="InterPro" id="IPR002933">
    <property type="entry name" value="Peptidase_M20"/>
</dbReference>
<gene>
    <name evidence="2" type="ordered locus">BTH_I0945</name>
</gene>
<organism evidence="2 3">
    <name type="scientific">Burkholderia thailandensis (strain ATCC 700388 / DSM 13276 / CCUG 48851 / CIP 106301 / E264)</name>
    <dbReference type="NCBI Taxonomy" id="271848"/>
    <lineage>
        <taxon>Bacteria</taxon>
        <taxon>Pseudomonadati</taxon>
        <taxon>Pseudomonadota</taxon>
        <taxon>Betaproteobacteria</taxon>
        <taxon>Burkholderiales</taxon>
        <taxon>Burkholderiaceae</taxon>
        <taxon>Burkholderia</taxon>
        <taxon>pseudomallei group</taxon>
    </lineage>
</organism>
<dbReference type="PANTHER" id="PTHR32494">
    <property type="entry name" value="ALLANTOATE DEIMINASE-RELATED"/>
    <property type="match status" value="1"/>
</dbReference>
<dbReference type="InterPro" id="IPR010158">
    <property type="entry name" value="Amidase_Cbmase"/>
</dbReference>
<dbReference type="GO" id="GO:0016813">
    <property type="term" value="F:hydrolase activity, acting on carbon-nitrogen (but not peptide) bonds, in linear amidines"/>
    <property type="evidence" value="ECO:0007669"/>
    <property type="project" value="InterPro"/>
</dbReference>
<dbReference type="Gene3D" id="3.40.630.10">
    <property type="entry name" value="Zn peptidases"/>
    <property type="match status" value="1"/>
</dbReference>
<dbReference type="Proteomes" id="UP000001930">
    <property type="component" value="Chromosome I"/>
</dbReference>
<keyword evidence="1" id="KW-0378">Hydrolase</keyword>
<protein>
    <submittedName>
        <fullName evidence="2">N-carbamyl-L-amino acid amidohydrolase</fullName>
    </submittedName>
</protein>
<dbReference type="HOGENOM" id="CLU_158461_2_0_4"/>
<dbReference type="Pfam" id="PF01546">
    <property type="entry name" value="Peptidase_M20"/>
    <property type="match status" value="1"/>
</dbReference>
<dbReference type="AlphaFoldDB" id="Q2T000"/>
<name>Q2T000_BURTA</name>
<accession>Q2T000</accession>
<proteinExistence type="predicted"/>
<evidence type="ECO:0000313" key="2">
    <source>
        <dbReference type="EMBL" id="ABC37892.1"/>
    </source>
</evidence>
<reference evidence="2 3" key="1">
    <citation type="journal article" date="2005" name="BMC Genomics">
        <title>Bacterial genome adaptation to niches: divergence of the potential virulence genes in three Burkholderia species of different survival strategies.</title>
        <authorList>
            <person name="Kim H.S."/>
            <person name="Schell M.A."/>
            <person name="Yu Y."/>
            <person name="Ulrich R.L."/>
            <person name="Sarria S.H."/>
            <person name="Nierman W.C."/>
            <person name="DeShazer D."/>
        </authorList>
    </citation>
    <scope>NUCLEOTIDE SEQUENCE [LARGE SCALE GENOMIC DNA]</scope>
    <source>
        <strain evidence="3">ATCC 700388 / DSM 13276 / CCUG 48851 / CIP 106301 / E264</strain>
    </source>
</reference>
<keyword evidence="3" id="KW-1185">Reference proteome</keyword>
<dbReference type="EMBL" id="CP000086">
    <property type="protein sequence ID" value="ABC37892.1"/>
    <property type="molecule type" value="Genomic_DNA"/>
</dbReference>
<evidence type="ECO:0000313" key="3">
    <source>
        <dbReference type="Proteomes" id="UP000001930"/>
    </source>
</evidence>
<dbReference type="KEGG" id="bte:BTH_I0945"/>
<dbReference type="SUPFAM" id="SSF53187">
    <property type="entry name" value="Zn-dependent exopeptidases"/>
    <property type="match status" value="1"/>
</dbReference>
<evidence type="ECO:0000256" key="1">
    <source>
        <dbReference type="ARBA" id="ARBA00022801"/>
    </source>
</evidence>
<dbReference type="PANTHER" id="PTHR32494:SF5">
    <property type="entry name" value="ALLANTOATE AMIDOHYDROLASE"/>
    <property type="match status" value="1"/>
</dbReference>
<sequence length="61" mass="6120">MSGGGHDAIHLAKHCPSAMVFIPCVGGLSHSEAEDVLPGDATRGANVLLGAVRDRAGIAGR</sequence>